<dbReference type="SFLD" id="SFLDS00029">
    <property type="entry name" value="Radical_SAM"/>
    <property type="match status" value="1"/>
</dbReference>
<dbReference type="NCBIfam" id="TIGR04085">
    <property type="entry name" value="rSAM_more_4Fe4S"/>
    <property type="match status" value="1"/>
</dbReference>
<dbReference type="GO" id="GO:0051536">
    <property type="term" value="F:iron-sulfur cluster binding"/>
    <property type="evidence" value="ECO:0007669"/>
    <property type="project" value="UniProtKB-KW"/>
</dbReference>
<keyword evidence="4" id="KW-0408">Iron</keyword>
<protein>
    <submittedName>
        <fullName evidence="9">Molybdenum cofactor biosynthesis protein A</fullName>
    </submittedName>
</protein>
<dbReference type="InterPro" id="IPR058240">
    <property type="entry name" value="rSAM_sf"/>
</dbReference>
<evidence type="ECO:0000256" key="5">
    <source>
        <dbReference type="ARBA" id="ARBA00023014"/>
    </source>
</evidence>
<dbReference type="RefSeq" id="WP_085679284.1">
    <property type="nucleotide sequence ID" value="NZ_CP020931.1"/>
</dbReference>
<gene>
    <name evidence="9" type="ORF">MARSALSMR5_01002</name>
</gene>
<dbReference type="PANTHER" id="PTHR43273">
    <property type="entry name" value="ANAEROBIC SULFATASE-MATURATING ENZYME HOMOLOG ASLB-RELATED"/>
    <property type="match status" value="1"/>
</dbReference>
<dbReference type="SUPFAM" id="SSF102114">
    <property type="entry name" value="Radical SAM enzymes"/>
    <property type="match status" value="1"/>
</dbReference>
<dbReference type="InterPro" id="IPR023885">
    <property type="entry name" value="4Fe4S-binding_SPASM_dom"/>
</dbReference>
<evidence type="ECO:0000256" key="4">
    <source>
        <dbReference type="ARBA" id="ARBA00023004"/>
    </source>
</evidence>
<keyword evidence="5" id="KW-0411">Iron-sulfur</keyword>
<evidence type="ECO:0000313" key="9">
    <source>
        <dbReference type="EMBL" id="ARM83096.1"/>
    </source>
</evidence>
<dbReference type="InterPro" id="IPR013785">
    <property type="entry name" value="Aldolase_TIM"/>
</dbReference>
<dbReference type="EMBL" id="CP020931">
    <property type="protein sequence ID" value="ARM83096.1"/>
    <property type="molecule type" value="Genomic_DNA"/>
</dbReference>
<dbReference type="Pfam" id="PF13186">
    <property type="entry name" value="SPASM"/>
    <property type="match status" value="1"/>
</dbReference>
<dbReference type="InterPro" id="IPR007197">
    <property type="entry name" value="rSAM"/>
</dbReference>
<dbReference type="Pfam" id="PF04055">
    <property type="entry name" value="Radical_SAM"/>
    <property type="match status" value="1"/>
</dbReference>
<keyword evidence="2" id="KW-0949">S-adenosyl-L-methionine</keyword>
<dbReference type="PANTHER" id="PTHR43273:SF3">
    <property type="entry name" value="ANAEROBIC SULFATASE-MATURATING ENZYME HOMOLOG ASLB-RELATED"/>
    <property type="match status" value="1"/>
</dbReference>
<evidence type="ECO:0000313" key="10">
    <source>
        <dbReference type="Proteomes" id="UP000193100"/>
    </source>
</evidence>
<evidence type="ECO:0000256" key="1">
    <source>
        <dbReference type="ARBA" id="ARBA00001966"/>
    </source>
</evidence>
<accession>A0A1W6K6M3</accession>
<dbReference type="GeneID" id="77254988"/>
<organism evidence="9 10">
    <name type="scientific">Marinobacter salarius</name>
    <dbReference type="NCBI Taxonomy" id="1420917"/>
    <lineage>
        <taxon>Bacteria</taxon>
        <taxon>Pseudomonadati</taxon>
        <taxon>Pseudomonadota</taxon>
        <taxon>Gammaproteobacteria</taxon>
        <taxon>Pseudomonadales</taxon>
        <taxon>Marinobacteraceae</taxon>
        <taxon>Marinobacter</taxon>
    </lineage>
</organism>
<evidence type="ECO:0000259" key="8">
    <source>
        <dbReference type="Pfam" id="PF13186"/>
    </source>
</evidence>
<feature type="domain" description="4Fe4S-binding SPASM" evidence="8">
    <location>
        <begin position="384"/>
        <end position="442"/>
    </location>
</feature>
<feature type="domain" description="Radical SAM core" evidence="7">
    <location>
        <begin position="104"/>
        <end position="309"/>
    </location>
</feature>
<evidence type="ECO:0000256" key="6">
    <source>
        <dbReference type="ARBA" id="ARBA00023601"/>
    </source>
</evidence>
<comment type="similarity">
    <text evidence="6">Belongs to the radical SAM superfamily. Anaerobic sulfatase-maturating enzyme family.</text>
</comment>
<comment type="cofactor">
    <cofactor evidence="1">
        <name>[4Fe-4S] cluster</name>
        <dbReference type="ChEBI" id="CHEBI:49883"/>
    </cofactor>
</comment>
<keyword evidence="3" id="KW-0479">Metal-binding</keyword>
<evidence type="ECO:0000256" key="2">
    <source>
        <dbReference type="ARBA" id="ARBA00022691"/>
    </source>
</evidence>
<dbReference type="Gene3D" id="3.20.20.70">
    <property type="entry name" value="Aldolase class I"/>
    <property type="match status" value="1"/>
</dbReference>
<name>A0A1W6K6M3_9GAMM</name>
<dbReference type="InterPro" id="IPR023867">
    <property type="entry name" value="Sulphatase_maturase_rSAM"/>
</dbReference>
<evidence type="ECO:0000256" key="3">
    <source>
        <dbReference type="ARBA" id="ARBA00022723"/>
    </source>
</evidence>
<evidence type="ECO:0000259" key="7">
    <source>
        <dbReference type="Pfam" id="PF04055"/>
    </source>
</evidence>
<reference evidence="9 10" key="1">
    <citation type="submission" date="2017-04" db="EMBL/GenBank/DDBJ databases">
        <title>Genome Sequence of Marinobacter salarius strain SMR5 Isolated from a culture of the Diatom Skeletonema marinoi.</title>
        <authorList>
            <person name="Topel M."/>
            <person name="Pinder M.I.M."/>
            <person name="Johansson O.N."/>
            <person name="Kourtchenko O."/>
            <person name="Godhe A."/>
            <person name="Clarke A.K."/>
        </authorList>
    </citation>
    <scope>NUCLEOTIDE SEQUENCE [LARGE SCALE GENOMIC DNA]</scope>
    <source>
        <strain evidence="9 10">SMR5</strain>
    </source>
</reference>
<sequence>MADSRYVLSSDLILNEVGDRFAAYHRQLGGLCFLDGNSKGLLESFSTPKYLPNDVMDVEARDRSEELIQQLIARRLIVSKEEEAESKEDVWPAVEKKINVIQLILANACNFGCTYCFEGVQGKELSAEDDFNRVDESRIIAREGIKVNIEDSIYASKERFEHQYDPKNRAMKPEDGVSYVESSLAVARAAGVKEVMVQFFGGEPLLNWRTVKAVLQHFGNGENHDIIINYSTVTNGSLITKEVSETFSKYNVAVCVSFDSPTSPNRPLKNGDDSTPVVMDGFKMLRKYNNRVAINSALTSDTWNDFNESIVDLAVDVGAREIGVVVDFDPTFYSEFGTQNIVDRLWRVVEYGRSRGVVLTGYWHQIFQVMLGFDVVADRGFKNCSAKGAQFSIEPNGSVFSCKAGSTLLGNISDEERILDSEEYLSHARLRRNNPEFCKGCEIEGFCGGLCLGPLEKKYDAVDVVEPAACEFYRGITRKHIESLKPHEIATFDLEERAGEA</sequence>
<dbReference type="AlphaFoldDB" id="A0A1W6K6M3"/>
<dbReference type="SFLD" id="SFLDG01067">
    <property type="entry name" value="SPASM/twitch_domain_containing"/>
    <property type="match status" value="1"/>
</dbReference>
<proteinExistence type="inferred from homology"/>
<dbReference type="GO" id="GO:0046872">
    <property type="term" value="F:metal ion binding"/>
    <property type="evidence" value="ECO:0007669"/>
    <property type="project" value="UniProtKB-KW"/>
</dbReference>
<dbReference type="Proteomes" id="UP000193100">
    <property type="component" value="Chromosome"/>
</dbReference>
<dbReference type="GO" id="GO:0016491">
    <property type="term" value="F:oxidoreductase activity"/>
    <property type="evidence" value="ECO:0007669"/>
    <property type="project" value="InterPro"/>
</dbReference>